<keyword evidence="4 8" id="KW-1133">Transmembrane helix</keyword>
<dbReference type="GO" id="GO:0070679">
    <property type="term" value="F:inositol 1,4,5 trisphosphate binding"/>
    <property type="evidence" value="ECO:0007669"/>
    <property type="project" value="TreeGrafter"/>
</dbReference>
<feature type="transmembrane region" description="Helical" evidence="8">
    <location>
        <begin position="9"/>
        <end position="30"/>
    </location>
</feature>
<dbReference type="PANTHER" id="PTHR10117:SF54">
    <property type="entry name" value="TRANSIENT RECEPTOR POTENTIAL-GAMMA PROTEIN"/>
    <property type="match status" value="1"/>
</dbReference>
<evidence type="ECO:0000256" key="2">
    <source>
        <dbReference type="ARBA" id="ARBA00022448"/>
    </source>
</evidence>
<evidence type="ECO:0000313" key="10">
    <source>
        <dbReference type="EMBL" id="GBO02972.1"/>
    </source>
</evidence>
<gene>
    <name evidence="10" type="primary">trpl</name>
    <name evidence="10" type="ORF">AVEN_126279_1</name>
</gene>
<comment type="caution">
    <text evidence="10">The sequence shown here is derived from an EMBL/GenBank/DDBJ whole genome shotgun (WGS) entry which is preliminary data.</text>
</comment>
<feature type="transmembrane region" description="Helical" evidence="8">
    <location>
        <begin position="92"/>
        <end position="114"/>
    </location>
</feature>
<dbReference type="PROSITE" id="PS51257">
    <property type="entry name" value="PROKAR_LIPOPROTEIN"/>
    <property type="match status" value="1"/>
</dbReference>
<evidence type="ECO:0000256" key="5">
    <source>
        <dbReference type="ARBA" id="ARBA00023065"/>
    </source>
</evidence>
<accession>A0A4Y2TRW0</accession>
<name>A0A4Y2TRW0_ARAVE</name>
<dbReference type="InterPro" id="IPR002153">
    <property type="entry name" value="TRPC_channel"/>
</dbReference>
<feature type="domain" description="Ion transport" evidence="9">
    <location>
        <begin position="1"/>
        <end position="124"/>
    </location>
</feature>
<dbReference type="GO" id="GO:0034703">
    <property type="term" value="C:cation channel complex"/>
    <property type="evidence" value="ECO:0007669"/>
    <property type="project" value="TreeGrafter"/>
</dbReference>
<keyword evidence="11" id="KW-1185">Reference proteome</keyword>
<proteinExistence type="predicted"/>
<dbReference type="GO" id="GO:0005886">
    <property type="term" value="C:plasma membrane"/>
    <property type="evidence" value="ECO:0007669"/>
    <property type="project" value="TreeGrafter"/>
</dbReference>
<evidence type="ECO:0000259" key="9">
    <source>
        <dbReference type="Pfam" id="PF00520"/>
    </source>
</evidence>
<comment type="subcellular location">
    <subcellularLocation>
        <location evidence="1">Membrane</location>
        <topology evidence="1">Multi-pass membrane protein</topology>
    </subcellularLocation>
</comment>
<dbReference type="Pfam" id="PF00520">
    <property type="entry name" value="Ion_trans"/>
    <property type="match status" value="1"/>
</dbReference>
<dbReference type="GO" id="GO:0015279">
    <property type="term" value="F:store-operated calcium channel activity"/>
    <property type="evidence" value="ECO:0007669"/>
    <property type="project" value="TreeGrafter"/>
</dbReference>
<keyword evidence="3 8" id="KW-0812">Transmembrane</keyword>
<dbReference type="EMBL" id="BGPR01030439">
    <property type="protein sequence ID" value="GBO02972.1"/>
    <property type="molecule type" value="Genomic_DNA"/>
</dbReference>
<organism evidence="10 11">
    <name type="scientific">Araneus ventricosus</name>
    <name type="common">Orbweaver spider</name>
    <name type="synonym">Epeira ventricosa</name>
    <dbReference type="NCBI Taxonomy" id="182803"/>
    <lineage>
        <taxon>Eukaryota</taxon>
        <taxon>Metazoa</taxon>
        <taxon>Ecdysozoa</taxon>
        <taxon>Arthropoda</taxon>
        <taxon>Chelicerata</taxon>
        <taxon>Arachnida</taxon>
        <taxon>Araneae</taxon>
        <taxon>Araneomorphae</taxon>
        <taxon>Entelegynae</taxon>
        <taxon>Araneoidea</taxon>
        <taxon>Araneidae</taxon>
        <taxon>Araneus</taxon>
    </lineage>
</organism>
<keyword evidence="7" id="KW-0407">Ion channel</keyword>
<dbReference type="AlphaFoldDB" id="A0A4Y2TRW0"/>
<evidence type="ECO:0000256" key="8">
    <source>
        <dbReference type="SAM" id="Phobius"/>
    </source>
</evidence>
<dbReference type="InterPro" id="IPR005821">
    <property type="entry name" value="Ion_trans_dom"/>
</dbReference>
<keyword evidence="2" id="KW-0813">Transport</keyword>
<evidence type="ECO:0000313" key="11">
    <source>
        <dbReference type="Proteomes" id="UP000499080"/>
    </source>
</evidence>
<evidence type="ECO:0000256" key="4">
    <source>
        <dbReference type="ARBA" id="ARBA00022989"/>
    </source>
</evidence>
<evidence type="ECO:0000256" key="3">
    <source>
        <dbReference type="ARBA" id="ARBA00022692"/>
    </source>
</evidence>
<keyword evidence="10" id="KW-0675">Receptor</keyword>
<dbReference type="PANTHER" id="PTHR10117">
    <property type="entry name" value="TRANSIENT RECEPTOR POTENTIAL CHANNEL"/>
    <property type="match status" value="1"/>
</dbReference>
<keyword evidence="6 8" id="KW-0472">Membrane</keyword>
<evidence type="ECO:0000256" key="1">
    <source>
        <dbReference type="ARBA" id="ARBA00004141"/>
    </source>
</evidence>
<keyword evidence="5" id="KW-0406">Ion transport</keyword>
<evidence type="ECO:0000256" key="7">
    <source>
        <dbReference type="ARBA" id="ARBA00023303"/>
    </source>
</evidence>
<dbReference type="Proteomes" id="UP000499080">
    <property type="component" value="Unassembled WGS sequence"/>
</dbReference>
<evidence type="ECO:0000256" key="6">
    <source>
        <dbReference type="ARBA" id="ARBA00023136"/>
    </source>
</evidence>
<dbReference type="OrthoDB" id="2373987at2759"/>
<reference evidence="10 11" key="1">
    <citation type="journal article" date="2019" name="Sci. Rep.">
        <title>Orb-weaving spider Araneus ventricosus genome elucidates the spidroin gene catalogue.</title>
        <authorList>
            <person name="Kono N."/>
            <person name="Nakamura H."/>
            <person name="Ohtoshi R."/>
            <person name="Moran D.A.P."/>
            <person name="Shinohara A."/>
            <person name="Yoshida Y."/>
            <person name="Fujiwara M."/>
            <person name="Mori M."/>
            <person name="Tomita M."/>
            <person name="Arakawa K."/>
        </authorList>
    </citation>
    <scope>NUCLEOTIDE SEQUENCE [LARGE SCALE GENOMIC DNA]</scope>
</reference>
<sequence>MVIDIVKFFFVYTLVLFAFACGMNQLLWYYSDMEKRVCFSNQDSLTVQQGACHNWRRFSNLFESSQTLFWASFGLIDLDSFELTGIQTYTRFWGLLMFGSYCVINVVVLLNLLIAMMNHSYQMISVSL</sequence>
<dbReference type="GO" id="GO:0051480">
    <property type="term" value="P:regulation of cytosolic calcium ion concentration"/>
    <property type="evidence" value="ECO:0007669"/>
    <property type="project" value="TreeGrafter"/>
</dbReference>
<protein>
    <submittedName>
        <fullName evidence="10">Transient-receptor-potential-like protein</fullName>
    </submittedName>
</protein>